<keyword evidence="3" id="KW-0449">Lipoprotein</keyword>
<keyword evidence="2" id="KW-0732">Signal</keyword>
<dbReference type="RefSeq" id="WP_377834658.1">
    <property type="nucleotide sequence ID" value="NZ_JBHRSK010000016.1"/>
</dbReference>
<reference evidence="4" key="1">
    <citation type="journal article" date="2019" name="Int. J. Syst. Evol. Microbiol.">
        <title>The Global Catalogue of Microorganisms (GCM) 10K type strain sequencing project: providing services to taxonomists for standard genome sequencing and annotation.</title>
        <authorList>
            <consortium name="The Broad Institute Genomics Platform"/>
            <consortium name="The Broad Institute Genome Sequencing Center for Infectious Disease"/>
            <person name="Wu L."/>
            <person name="Ma J."/>
        </authorList>
    </citation>
    <scope>NUCLEOTIDE SEQUENCE [LARGE SCALE GENOMIC DNA]</scope>
    <source>
        <strain evidence="4">KCTC 62192</strain>
    </source>
</reference>
<protein>
    <submittedName>
        <fullName evidence="3">VacJ family lipoprotein</fullName>
    </submittedName>
</protein>
<dbReference type="PANTHER" id="PTHR30035">
    <property type="entry name" value="LIPOPROTEIN VACJ-RELATED"/>
    <property type="match status" value="1"/>
</dbReference>
<proteinExistence type="inferred from homology"/>
<dbReference type="Pfam" id="PF04333">
    <property type="entry name" value="MlaA"/>
    <property type="match status" value="1"/>
</dbReference>
<evidence type="ECO:0000256" key="1">
    <source>
        <dbReference type="ARBA" id="ARBA00010634"/>
    </source>
</evidence>
<comment type="caution">
    <text evidence="3">The sequence shown here is derived from an EMBL/GenBank/DDBJ whole genome shotgun (WGS) entry which is preliminary data.</text>
</comment>
<evidence type="ECO:0000256" key="2">
    <source>
        <dbReference type="ARBA" id="ARBA00022729"/>
    </source>
</evidence>
<evidence type="ECO:0000313" key="3">
    <source>
        <dbReference type="EMBL" id="MFC2969897.1"/>
    </source>
</evidence>
<comment type="similarity">
    <text evidence="1">Belongs to the MlaA family.</text>
</comment>
<evidence type="ECO:0000313" key="4">
    <source>
        <dbReference type="Proteomes" id="UP001595443"/>
    </source>
</evidence>
<dbReference type="Proteomes" id="UP001595443">
    <property type="component" value="Unassembled WGS sequence"/>
</dbReference>
<dbReference type="PANTHER" id="PTHR30035:SF3">
    <property type="entry name" value="INTERMEMBRANE PHOSPHOLIPID TRANSPORT SYSTEM LIPOPROTEIN MLAA"/>
    <property type="match status" value="1"/>
</dbReference>
<gene>
    <name evidence="3" type="ORF">ACFOES_17505</name>
</gene>
<organism evidence="3 4">
    <name type="scientific">Acidimangrovimonas pyrenivorans</name>
    <dbReference type="NCBI Taxonomy" id="2030798"/>
    <lineage>
        <taxon>Bacteria</taxon>
        <taxon>Pseudomonadati</taxon>
        <taxon>Pseudomonadota</taxon>
        <taxon>Alphaproteobacteria</taxon>
        <taxon>Rhodobacterales</taxon>
        <taxon>Paracoccaceae</taxon>
        <taxon>Acidimangrovimonas</taxon>
    </lineage>
</organism>
<dbReference type="EMBL" id="JBHRSK010000016">
    <property type="protein sequence ID" value="MFC2969897.1"/>
    <property type="molecule type" value="Genomic_DNA"/>
</dbReference>
<accession>A0ABV7AME0</accession>
<dbReference type="InterPro" id="IPR007428">
    <property type="entry name" value="MlaA"/>
</dbReference>
<keyword evidence="4" id="KW-1185">Reference proteome</keyword>
<name>A0ABV7AME0_9RHOB</name>
<sequence length="236" mass="25152">MLVLATALSACSPAVEKGKINDPFESNNRVAHRFNVGLDKTVLKPLSSAYGGVLPEPVRAGVGHFAANLNEPSNVVNNLLQAKLDKSVASLFRFAINSTVGVGGLFDPATALGLPAAKTDFGATLHAWGAPEGAYLELPLLGPSTERDFAGTIVDMAMNPLNFALNGTEQDVALGAKVASKVGDRYRFSDTVDSILYDSADGYAQARLLYLQNRHYELGIAAPDTYFDPYEDPYAQ</sequence>
<dbReference type="PRINTS" id="PR01805">
    <property type="entry name" value="VACJLIPOPROT"/>
</dbReference>